<dbReference type="InterPro" id="IPR037056">
    <property type="entry name" value="RNase_H1_N_sf"/>
</dbReference>
<dbReference type="Proteomes" id="UP000284842">
    <property type="component" value="Unassembled WGS sequence"/>
</dbReference>
<keyword evidence="3" id="KW-1185">Reference proteome</keyword>
<comment type="caution">
    <text evidence="2">The sequence shown here is derived from an EMBL/GenBank/DDBJ whole genome shotgun (WGS) entry which is preliminary data.</text>
</comment>
<sequence>MAKENNEFDFKLLLMKLSQLIRMLRLSVSPPSSNTIPHYKNFLIIKTTRSPGQTYDAYCVYNGKTLGIFTSWYDVARSIDGFLQPKYLGYPTLNEAIDGWNNELRRHPQVAERARQQLNRQKPVDALTDNIASLSLPSTPRRAGPSCSQFMPAVSPVSTPLATMSAQADDTSTFYVVIRGAQPGVYRGSVASWHAVGPSPNAKRVKKDSELEAWKYFGELVMSNQIHYL</sequence>
<name>A0A409YSF2_9AGAR</name>
<dbReference type="EMBL" id="NHTK01000732">
    <property type="protein sequence ID" value="PPR05930.1"/>
    <property type="molecule type" value="Genomic_DNA"/>
</dbReference>
<dbReference type="Gene3D" id="3.40.970.10">
    <property type="entry name" value="Ribonuclease H1, N-terminal domain"/>
    <property type="match status" value="1"/>
</dbReference>
<dbReference type="AlphaFoldDB" id="A0A409YSF2"/>
<dbReference type="InterPro" id="IPR011320">
    <property type="entry name" value="RNase_H1_N"/>
</dbReference>
<dbReference type="OrthoDB" id="3270804at2759"/>
<organism evidence="2 3">
    <name type="scientific">Panaeolus cyanescens</name>
    <dbReference type="NCBI Taxonomy" id="181874"/>
    <lineage>
        <taxon>Eukaryota</taxon>
        <taxon>Fungi</taxon>
        <taxon>Dikarya</taxon>
        <taxon>Basidiomycota</taxon>
        <taxon>Agaricomycotina</taxon>
        <taxon>Agaricomycetes</taxon>
        <taxon>Agaricomycetidae</taxon>
        <taxon>Agaricales</taxon>
        <taxon>Agaricineae</taxon>
        <taxon>Galeropsidaceae</taxon>
        <taxon>Panaeolus</taxon>
    </lineage>
</organism>
<protein>
    <recommendedName>
        <fullName evidence="1">Ribonuclease H1 N-terminal domain-containing protein</fullName>
    </recommendedName>
</protein>
<accession>A0A409YSF2</accession>
<evidence type="ECO:0000313" key="2">
    <source>
        <dbReference type="EMBL" id="PPR05930.1"/>
    </source>
</evidence>
<dbReference type="InterPro" id="IPR009027">
    <property type="entry name" value="Ribosomal_bL9/RNase_H1_N"/>
</dbReference>
<feature type="domain" description="Ribonuclease H1 N-terminal" evidence="1">
    <location>
        <begin position="57"/>
        <end position="96"/>
    </location>
</feature>
<evidence type="ECO:0000259" key="1">
    <source>
        <dbReference type="Pfam" id="PF01693"/>
    </source>
</evidence>
<proteinExistence type="predicted"/>
<evidence type="ECO:0000313" key="3">
    <source>
        <dbReference type="Proteomes" id="UP000284842"/>
    </source>
</evidence>
<dbReference type="SUPFAM" id="SSF55658">
    <property type="entry name" value="L9 N-domain-like"/>
    <property type="match status" value="1"/>
</dbReference>
<dbReference type="Pfam" id="PF01693">
    <property type="entry name" value="Cauli_VI"/>
    <property type="match status" value="1"/>
</dbReference>
<gene>
    <name evidence="2" type="ORF">CVT24_006652</name>
</gene>
<dbReference type="InParanoid" id="A0A409YSF2"/>
<reference evidence="2 3" key="1">
    <citation type="journal article" date="2018" name="Evol. Lett.">
        <title>Horizontal gene cluster transfer increased hallucinogenic mushroom diversity.</title>
        <authorList>
            <person name="Reynolds H.T."/>
            <person name="Vijayakumar V."/>
            <person name="Gluck-Thaler E."/>
            <person name="Korotkin H.B."/>
            <person name="Matheny P.B."/>
            <person name="Slot J.C."/>
        </authorList>
    </citation>
    <scope>NUCLEOTIDE SEQUENCE [LARGE SCALE GENOMIC DNA]</scope>
    <source>
        <strain evidence="2 3">2629</strain>
    </source>
</reference>